<gene>
    <name evidence="1" type="ORF">B5E88_08205</name>
</gene>
<comment type="caution">
    <text evidence="1">The sequence shown here is derived from an EMBL/GenBank/DDBJ whole genome shotgun (WGS) entry which is preliminary data.</text>
</comment>
<reference evidence="2" key="1">
    <citation type="submission" date="2017-04" db="EMBL/GenBank/DDBJ databases">
        <title>Function of individual gut microbiota members based on whole genome sequencing of pure cultures obtained from chicken caecum.</title>
        <authorList>
            <person name="Medvecky M."/>
            <person name="Cejkova D."/>
            <person name="Polansky O."/>
            <person name="Karasova D."/>
            <person name="Kubasova T."/>
            <person name="Cizek A."/>
            <person name="Rychlik I."/>
        </authorList>
    </citation>
    <scope>NUCLEOTIDE SEQUENCE [LARGE SCALE GENOMIC DNA]</scope>
    <source>
        <strain evidence="2">An144</strain>
    </source>
</reference>
<organism evidence="1 2">
    <name type="scientific">Enterococcus cecorum</name>
    <dbReference type="NCBI Taxonomy" id="44008"/>
    <lineage>
        <taxon>Bacteria</taxon>
        <taxon>Bacillati</taxon>
        <taxon>Bacillota</taxon>
        <taxon>Bacilli</taxon>
        <taxon>Lactobacillales</taxon>
        <taxon>Enterococcaceae</taxon>
        <taxon>Enterococcus</taxon>
    </lineage>
</organism>
<accession>A0A1Y4QWZ5</accession>
<protein>
    <submittedName>
        <fullName evidence="1">Uncharacterized protein</fullName>
    </submittedName>
</protein>
<dbReference type="AlphaFoldDB" id="A0A1Y4QWZ5"/>
<name>A0A1Y4QWZ5_9ENTE</name>
<proteinExistence type="predicted"/>
<evidence type="ECO:0000313" key="2">
    <source>
        <dbReference type="Proteomes" id="UP000196074"/>
    </source>
</evidence>
<dbReference type="RefSeq" id="WP_087215403.1">
    <property type="nucleotide sequence ID" value="NZ_NFLC01000015.1"/>
</dbReference>
<dbReference type="EMBL" id="NFLC01000015">
    <property type="protein sequence ID" value="OUQ09866.1"/>
    <property type="molecule type" value="Genomic_DNA"/>
</dbReference>
<evidence type="ECO:0000313" key="1">
    <source>
        <dbReference type="EMBL" id="OUQ09866.1"/>
    </source>
</evidence>
<dbReference type="Proteomes" id="UP000196074">
    <property type="component" value="Unassembled WGS sequence"/>
</dbReference>
<sequence>MSEYKISSLTMPEDCRFGSFQLEGLENIYFRFERQAEGYHLYPDFFKKIGNGGEFHQLNHGEKLYDSLQQALNQTLANQEKVKTIH</sequence>